<reference evidence="3" key="1">
    <citation type="submission" date="2022-01" db="EMBL/GenBank/DDBJ databases">
        <title>Vibrio aestuarianus Clade A and Clade B isolates are associated with Pacific oyster (Crassostrea gigas) disease outbreaks across Ireland.</title>
        <authorList>
            <person name="Coyle N."/>
            <person name="O'Toole C."/>
            <person name="Thomas J.C.L."/>
            <person name="Ryder D."/>
            <person name="Cheslett D."/>
            <person name="Feist S."/>
            <person name="Bean T."/>
            <person name="Joseph A."/>
            <person name="Waina A."/>
            <person name="Feil E."/>
            <person name="Verner-Jeffreys D.W."/>
        </authorList>
    </citation>
    <scope>NUCLEOTIDE SEQUENCE</scope>
    <source>
        <strain evidence="3">S/17/14 A</strain>
    </source>
</reference>
<comment type="caution">
    <text evidence="3">The sequence shown here is derived from an EMBL/GenBank/DDBJ whole genome shotgun (WGS) entry which is preliminary data.</text>
</comment>
<evidence type="ECO:0000313" key="4">
    <source>
        <dbReference type="Proteomes" id="UP001159663"/>
    </source>
</evidence>
<dbReference type="EMBL" id="JAKMYX010000238">
    <property type="protein sequence ID" value="MDH5924529.1"/>
    <property type="molecule type" value="Genomic_DNA"/>
</dbReference>
<dbReference type="Pfam" id="PF18476">
    <property type="entry name" value="PIN_8"/>
    <property type="match status" value="1"/>
</dbReference>
<dbReference type="Proteomes" id="UP001159663">
    <property type="component" value="Unassembled WGS sequence"/>
</dbReference>
<feature type="compositionally biased region" description="Basic and acidic residues" evidence="1">
    <location>
        <begin position="430"/>
        <end position="449"/>
    </location>
</feature>
<organism evidence="3 4">
    <name type="scientific">Vibrio splendidus</name>
    <dbReference type="NCBI Taxonomy" id="29497"/>
    <lineage>
        <taxon>Bacteria</taxon>
        <taxon>Pseudomonadati</taxon>
        <taxon>Pseudomonadota</taxon>
        <taxon>Gammaproteobacteria</taxon>
        <taxon>Vibrionales</taxon>
        <taxon>Vibrionaceae</taxon>
        <taxon>Vibrio</taxon>
    </lineage>
</organism>
<gene>
    <name evidence="3" type="ORF">L8R85_26495</name>
</gene>
<accession>A0AA43G2R3</accession>
<evidence type="ECO:0000313" key="3">
    <source>
        <dbReference type="EMBL" id="MDH5924529.1"/>
    </source>
</evidence>
<feature type="domain" description="PIN like" evidence="2">
    <location>
        <begin position="24"/>
        <end position="259"/>
    </location>
</feature>
<feature type="region of interest" description="Disordered" evidence="1">
    <location>
        <begin position="427"/>
        <end position="449"/>
    </location>
</feature>
<name>A0AA43G2R3_VIBSP</name>
<proteinExistence type="predicted"/>
<protein>
    <submittedName>
        <fullName evidence="3">PIN domain-containing protein</fullName>
    </submittedName>
</protein>
<sequence>MKDLFRSFKKPSAEELKELWENAVFVLDTNVLHSVYRYQSETCEEVLTLMEQLQDRIWIPYHVALEFHRNRLSVIGGQHKKFDDTRQAIEKAVEALGKDLNKLQLKKRHSHINPDPLLDGIKKLTKDYMVKLDEQEASSLKIESEDHLLGRIESILNGRVGDKPESEAIKKIMDLGKGRYKSLIPPGYKDAVKEKESDNKYSYDGVEYERQFGDLIVWNQLIEYADKQDKKHLIFVTDDNKEDWWQITKGKTTGFRVELINEIYSKTGLVCFNAYSLSGFLANAKQFLQESVSEEAIEEVKLTSVIEFKHNIKTTPSFRQILWNKRRLSAHRGSEEHARLKYEKQMLDQQALFEEQLMLELEAEEHAAQAYEEHQMLEREAEEHAAQAHEEHQMLEREAEEHAAQAYEEHQMLEREAEEHAALAYEEQQMLEREAEEHAIQEHEERIRG</sequence>
<evidence type="ECO:0000256" key="1">
    <source>
        <dbReference type="SAM" id="MobiDB-lite"/>
    </source>
</evidence>
<dbReference type="InterPro" id="IPR041578">
    <property type="entry name" value="PIN_8"/>
</dbReference>
<evidence type="ECO:0000259" key="2">
    <source>
        <dbReference type="Pfam" id="PF18476"/>
    </source>
</evidence>
<dbReference type="AlphaFoldDB" id="A0AA43G2R3"/>
<dbReference type="RefSeq" id="WP_280534916.1">
    <property type="nucleotide sequence ID" value="NZ_JAKMYX010000238.1"/>
</dbReference>